<evidence type="ECO:0000313" key="2">
    <source>
        <dbReference type="EMBL" id="ANB76895.1"/>
    </source>
</evidence>
<dbReference type="InterPro" id="IPR054253">
    <property type="entry name" value="DUF6984"/>
</dbReference>
<keyword evidence="3" id="KW-1185">Reference proteome</keyword>
<accession>A0A160FUG2</accession>
<protein>
    <recommendedName>
        <fullName evidence="1">DUF6984 domain-containing protein</fullName>
    </recommendedName>
</protein>
<proteinExistence type="predicted"/>
<sequence>MDRELTDCEKSFIREVAARLDPEDGARLTHDLANAHAEPMLDDGSLILFHIDGYQRPQERGQHTYPYEGTLKDADGAVVDVLLLADPADRLFQLEFLRWGDGPLKKPDWTTLKIVHISDRGKF</sequence>
<dbReference type="OrthoDB" id="7060806at2"/>
<dbReference type="Pfam" id="PF22480">
    <property type="entry name" value="DUF6984"/>
    <property type="match status" value="1"/>
</dbReference>
<evidence type="ECO:0000313" key="3">
    <source>
        <dbReference type="Proteomes" id="UP000076852"/>
    </source>
</evidence>
<name>A0A160FUG2_9BURK</name>
<dbReference type="RefSeq" id="WP_063500105.1">
    <property type="nucleotide sequence ID" value="NZ_CP014579.1"/>
</dbReference>
<dbReference type="AlphaFoldDB" id="A0A160FUG2"/>
<dbReference type="KEGG" id="buz:AYM40_32620"/>
<dbReference type="Proteomes" id="UP000076852">
    <property type="component" value="Chromosome 2"/>
</dbReference>
<organism evidence="2 3">
    <name type="scientific">Paraburkholderia phytofirmans OLGA172</name>
    <dbReference type="NCBI Taxonomy" id="1417228"/>
    <lineage>
        <taxon>Bacteria</taxon>
        <taxon>Pseudomonadati</taxon>
        <taxon>Pseudomonadota</taxon>
        <taxon>Betaproteobacteria</taxon>
        <taxon>Burkholderiales</taxon>
        <taxon>Burkholderiaceae</taxon>
        <taxon>Paraburkholderia</taxon>
    </lineage>
</organism>
<evidence type="ECO:0000259" key="1">
    <source>
        <dbReference type="Pfam" id="PF22480"/>
    </source>
</evidence>
<feature type="domain" description="DUF6984" evidence="1">
    <location>
        <begin position="3"/>
        <end position="106"/>
    </location>
</feature>
<reference evidence="2 3" key="1">
    <citation type="journal article" date="2016" name="Gene">
        <title>PacBio SMRT assembly of a complex multi-replicon genome reveals chlorocatechol degradative operon in a region of genome plasticity.</title>
        <authorList>
            <person name="Ricker N."/>
            <person name="Shen S.Y."/>
            <person name="Goordial J."/>
            <person name="Jin S."/>
            <person name="Fulthorpe R.R."/>
        </authorList>
    </citation>
    <scope>NUCLEOTIDE SEQUENCE [LARGE SCALE GENOMIC DNA]</scope>
    <source>
        <strain evidence="2 3">OLGA172</strain>
    </source>
</reference>
<gene>
    <name evidence="2" type="ORF">AYM40_32620</name>
</gene>
<dbReference type="EMBL" id="CP014579">
    <property type="protein sequence ID" value="ANB76895.1"/>
    <property type="molecule type" value="Genomic_DNA"/>
</dbReference>